<dbReference type="Proteomes" id="UP000178735">
    <property type="component" value="Unassembled WGS sequence"/>
</dbReference>
<sequence length="403" mass="43783">MKYKVSYILKDGEQKTSLVEADDARQAQNAFSGEGFVTGVEKEAGDAAGAAGGFFSFMKHPGDFNLMLFSKELSTLLRAGLTMPEALDTIESHMDNKMLKTAIEGVKNEIIAGSSFSAAVKKRPDVFSGLFARCVEGGETASNLTEVLNILAQNLKNSYQMKSRIINITVYPVMILSITFCVFTFLLLYVIPAFETVFYEIKIDIPPHTAFLFGVSGFLKKYYASLIAGAVLVFTGVFFTGVFSALKKLSLVVMRKLPVSSGLMNNYSLFVFSGMLSAMLRSAAPALESFSTALFALRDITDAPRRDAAMEILKTGGSFSKAVASLGLADGVMARMCAVGERSGKIADMVEMINEYYLENLQNSIERLAEVLEPLIIFLTGIFIAALILSVFLPIIKLTMGGI</sequence>
<organism evidence="9 10">
    <name type="scientific">Candidatus Wallbacteria bacterium GWC2_49_35</name>
    <dbReference type="NCBI Taxonomy" id="1817813"/>
    <lineage>
        <taxon>Bacteria</taxon>
        <taxon>Candidatus Walliibacteriota</taxon>
    </lineage>
</organism>
<feature type="transmembrane region" description="Helical" evidence="7">
    <location>
        <begin position="165"/>
        <end position="191"/>
    </location>
</feature>
<evidence type="ECO:0000256" key="2">
    <source>
        <dbReference type="ARBA" id="ARBA00005745"/>
    </source>
</evidence>
<keyword evidence="3" id="KW-1003">Cell membrane</keyword>
<comment type="caution">
    <text evidence="9">The sequence shown here is derived from an EMBL/GenBank/DDBJ whole genome shotgun (WGS) entry which is preliminary data.</text>
</comment>
<dbReference type="InterPro" id="IPR018076">
    <property type="entry name" value="T2SS_GspF_dom"/>
</dbReference>
<evidence type="ECO:0000256" key="3">
    <source>
        <dbReference type="ARBA" id="ARBA00022475"/>
    </source>
</evidence>
<dbReference type="InterPro" id="IPR003004">
    <property type="entry name" value="GspF/PilC"/>
</dbReference>
<evidence type="ECO:0000259" key="8">
    <source>
        <dbReference type="Pfam" id="PF00482"/>
    </source>
</evidence>
<dbReference type="PRINTS" id="PR00812">
    <property type="entry name" value="BCTERIALGSPF"/>
</dbReference>
<evidence type="ECO:0000256" key="4">
    <source>
        <dbReference type="ARBA" id="ARBA00022692"/>
    </source>
</evidence>
<keyword evidence="4 7" id="KW-0812">Transmembrane</keyword>
<keyword evidence="5 7" id="KW-1133">Transmembrane helix</keyword>
<comment type="similarity">
    <text evidence="2">Belongs to the GSP F family.</text>
</comment>
<evidence type="ECO:0000313" key="10">
    <source>
        <dbReference type="Proteomes" id="UP000178735"/>
    </source>
</evidence>
<feature type="domain" description="Type II secretion system protein GspF" evidence="8">
    <location>
        <begin position="69"/>
        <end position="192"/>
    </location>
</feature>
<dbReference type="Pfam" id="PF00482">
    <property type="entry name" value="T2SSF"/>
    <property type="match status" value="2"/>
</dbReference>
<feature type="transmembrane region" description="Helical" evidence="7">
    <location>
        <begin position="375"/>
        <end position="396"/>
    </location>
</feature>
<evidence type="ECO:0000256" key="1">
    <source>
        <dbReference type="ARBA" id="ARBA00004651"/>
    </source>
</evidence>
<dbReference type="GO" id="GO:0005886">
    <property type="term" value="C:plasma membrane"/>
    <property type="evidence" value="ECO:0007669"/>
    <property type="project" value="UniProtKB-SubCell"/>
</dbReference>
<name>A0A1F7WWQ1_9BACT</name>
<reference evidence="9 10" key="1">
    <citation type="journal article" date="2016" name="Nat. Commun.">
        <title>Thousands of microbial genomes shed light on interconnected biogeochemical processes in an aquifer system.</title>
        <authorList>
            <person name="Anantharaman K."/>
            <person name="Brown C.T."/>
            <person name="Hug L.A."/>
            <person name="Sharon I."/>
            <person name="Castelle C.J."/>
            <person name="Probst A.J."/>
            <person name="Thomas B.C."/>
            <person name="Singh A."/>
            <person name="Wilkins M.J."/>
            <person name="Karaoz U."/>
            <person name="Brodie E.L."/>
            <person name="Williams K.H."/>
            <person name="Hubbard S.S."/>
            <person name="Banfield J.F."/>
        </authorList>
    </citation>
    <scope>NUCLEOTIDE SEQUENCE [LARGE SCALE GENOMIC DNA]</scope>
</reference>
<evidence type="ECO:0000256" key="7">
    <source>
        <dbReference type="SAM" id="Phobius"/>
    </source>
</evidence>
<dbReference type="AlphaFoldDB" id="A0A1F7WWQ1"/>
<accession>A0A1F7WWQ1</accession>
<evidence type="ECO:0000313" key="9">
    <source>
        <dbReference type="EMBL" id="OGM07261.1"/>
    </source>
</evidence>
<evidence type="ECO:0000256" key="5">
    <source>
        <dbReference type="ARBA" id="ARBA00022989"/>
    </source>
</evidence>
<feature type="domain" description="Type II secretion system protein GspF" evidence="8">
    <location>
        <begin position="273"/>
        <end position="394"/>
    </location>
</feature>
<keyword evidence="6 7" id="KW-0472">Membrane</keyword>
<evidence type="ECO:0000256" key="6">
    <source>
        <dbReference type="ARBA" id="ARBA00023136"/>
    </source>
</evidence>
<dbReference type="InterPro" id="IPR042094">
    <property type="entry name" value="T2SS_GspF_sf"/>
</dbReference>
<proteinExistence type="inferred from homology"/>
<gene>
    <name evidence="9" type="ORF">A2008_00065</name>
</gene>
<dbReference type="Gene3D" id="1.20.81.30">
    <property type="entry name" value="Type II secretion system (T2SS), domain F"/>
    <property type="match status" value="2"/>
</dbReference>
<comment type="subcellular location">
    <subcellularLocation>
        <location evidence="1">Cell membrane</location>
        <topology evidence="1">Multi-pass membrane protein</topology>
    </subcellularLocation>
</comment>
<dbReference type="EMBL" id="MGFH01000047">
    <property type="protein sequence ID" value="OGM07261.1"/>
    <property type="molecule type" value="Genomic_DNA"/>
</dbReference>
<protein>
    <recommendedName>
        <fullName evidence="8">Type II secretion system protein GspF domain-containing protein</fullName>
    </recommendedName>
</protein>
<dbReference type="PANTHER" id="PTHR30012:SF0">
    <property type="entry name" value="TYPE II SECRETION SYSTEM PROTEIN F-RELATED"/>
    <property type="match status" value="1"/>
</dbReference>
<dbReference type="STRING" id="1817813.A2008_00065"/>
<dbReference type="PANTHER" id="PTHR30012">
    <property type="entry name" value="GENERAL SECRETION PATHWAY PROTEIN"/>
    <property type="match status" value="1"/>
</dbReference>
<feature type="transmembrane region" description="Helical" evidence="7">
    <location>
        <begin position="222"/>
        <end position="246"/>
    </location>
</feature>